<organism evidence="2 3">
    <name type="scientific">Megaselia scalaris</name>
    <name type="common">Humpbacked fly</name>
    <name type="synonym">Phora scalaris</name>
    <dbReference type="NCBI Taxonomy" id="36166"/>
    <lineage>
        <taxon>Eukaryota</taxon>
        <taxon>Metazoa</taxon>
        <taxon>Ecdysozoa</taxon>
        <taxon>Arthropoda</taxon>
        <taxon>Hexapoda</taxon>
        <taxon>Insecta</taxon>
        <taxon>Pterygota</taxon>
        <taxon>Neoptera</taxon>
        <taxon>Endopterygota</taxon>
        <taxon>Diptera</taxon>
        <taxon>Brachycera</taxon>
        <taxon>Muscomorpha</taxon>
        <taxon>Platypezoidea</taxon>
        <taxon>Phoridae</taxon>
        <taxon>Megaseliini</taxon>
        <taxon>Megaselia</taxon>
    </lineage>
</organism>
<keyword evidence="3" id="KW-1185">Reference proteome</keyword>
<name>T1GIH3_MEGSC</name>
<protein>
    <submittedName>
        <fullName evidence="2">Uncharacterized protein</fullName>
    </submittedName>
</protein>
<dbReference type="Proteomes" id="UP000015102">
    <property type="component" value="Unassembled WGS sequence"/>
</dbReference>
<feature type="compositionally biased region" description="Basic and acidic residues" evidence="1">
    <location>
        <begin position="9"/>
        <end position="18"/>
    </location>
</feature>
<evidence type="ECO:0000313" key="3">
    <source>
        <dbReference type="Proteomes" id="UP000015102"/>
    </source>
</evidence>
<accession>T1GIH3</accession>
<dbReference type="HOGENOM" id="CLU_2500501_0_0_1"/>
<dbReference type="EnsemblMetazoa" id="MESCA003252-RA">
    <property type="protein sequence ID" value="MESCA003252-PA"/>
    <property type="gene ID" value="MESCA003252"/>
</dbReference>
<evidence type="ECO:0000256" key="1">
    <source>
        <dbReference type="SAM" id="MobiDB-lite"/>
    </source>
</evidence>
<proteinExistence type="predicted"/>
<reference evidence="2" key="2">
    <citation type="submission" date="2015-06" db="UniProtKB">
        <authorList>
            <consortium name="EnsemblMetazoa"/>
        </authorList>
    </citation>
    <scope>IDENTIFICATION</scope>
</reference>
<dbReference type="AlphaFoldDB" id="T1GIH3"/>
<reference evidence="3" key="1">
    <citation type="submission" date="2013-02" db="EMBL/GenBank/DDBJ databases">
        <authorList>
            <person name="Hughes D."/>
        </authorList>
    </citation>
    <scope>NUCLEOTIDE SEQUENCE</scope>
    <source>
        <strain>Durham</strain>
        <strain evidence="3">NC isolate 2 -- Noor lab</strain>
    </source>
</reference>
<dbReference type="EMBL" id="CAQQ02200243">
    <property type="status" value="NOT_ANNOTATED_CDS"/>
    <property type="molecule type" value="Genomic_DNA"/>
</dbReference>
<evidence type="ECO:0000313" key="2">
    <source>
        <dbReference type="EnsemblMetazoa" id="MESCA003252-PA"/>
    </source>
</evidence>
<feature type="region of interest" description="Disordered" evidence="1">
    <location>
        <begin position="1"/>
        <end position="30"/>
    </location>
</feature>
<dbReference type="EMBL" id="CAQQ02200244">
    <property type="status" value="NOT_ANNOTATED_CDS"/>
    <property type="molecule type" value="Genomic_DNA"/>
</dbReference>
<sequence>MYASTLLERQQDVSDTKKERKTRISTRKPAVEASVSASEAEIGSEGLSKVPQVGCCIIYIHKLDSSIISPFRQIYVYDLTKPANYS</sequence>